<gene>
    <name evidence="2" type="ORF">N0V83_001942</name>
</gene>
<feature type="compositionally biased region" description="Polar residues" evidence="1">
    <location>
        <begin position="134"/>
        <end position="146"/>
    </location>
</feature>
<keyword evidence="3" id="KW-1185">Reference proteome</keyword>
<evidence type="ECO:0000313" key="2">
    <source>
        <dbReference type="EMBL" id="KAJ4374864.1"/>
    </source>
</evidence>
<accession>A0A9W8YDL7</accession>
<dbReference type="Proteomes" id="UP001140560">
    <property type="component" value="Unassembled WGS sequence"/>
</dbReference>
<feature type="region of interest" description="Disordered" evidence="1">
    <location>
        <begin position="134"/>
        <end position="157"/>
    </location>
</feature>
<protein>
    <submittedName>
        <fullName evidence="2">Uncharacterized protein</fullName>
    </submittedName>
</protein>
<reference evidence="2" key="1">
    <citation type="submission" date="2022-10" db="EMBL/GenBank/DDBJ databases">
        <title>Tapping the CABI collections for fungal endophytes: first genome assemblies for Collariella, Neodidymelliopsis, Ascochyta clinopodiicola, Didymella pomorum, Didymosphaeria variabile, Neocosmospora piperis and Neocucurbitaria cava.</title>
        <authorList>
            <person name="Hill R."/>
        </authorList>
    </citation>
    <scope>NUCLEOTIDE SEQUENCE</scope>
    <source>
        <strain evidence="2">IMI 356814</strain>
    </source>
</reference>
<comment type="caution">
    <text evidence="2">The sequence shown here is derived from an EMBL/GenBank/DDBJ whole genome shotgun (WGS) entry which is preliminary data.</text>
</comment>
<organism evidence="2 3">
    <name type="scientific">Neocucurbitaria cava</name>
    <dbReference type="NCBI Taxonomy" id="798079"/>
    <lineage>
        <taxon>Eukaryota</taxon>
        <taxon>Fungi</taxon>
        <taxon>Dikarya</taxon>
        <taxon>Ascomycota</taxon>
        <taxon>Pezizomycotina</taxon>
        <taxon>Dothideomycetes</taxon>
        <taxon>Pleosporomycetidae</taxon>
        <taxon>Pleosporales</taxon>
        <taxon>Pleosporineae</taxon>
        <taxon>Cucurbitariaceae</taxon>
        <taxon>Neocucurbitaria</taxon>
    </lineage>
</organism>
<proteinExistence type="predicted"/>
<evidence type="ECO:0000313" key="3">
    <source>
        <dbReference type="Proteomes" id="UP001140560"/>
    </source>
</evidence>
<sequence>MSTPYTDNDIALPHASLLAYFRRPTTAQQPDNSSEPLPPPYNTCHESHEGFFDVPRVSGVVEDEESQRTISMHFCLATPNREAPGPQTWRYMGPSQTSHRDCTTELATLLAAGPSELLQIHPGGTISFTNAELARSSSDKTPGYNASSLEDEEDEEVVESLGDDLAEEGGTLRSIAARRYKRLMILTA</sequence>
<name>A0A9W8YDL7_9PLEO</name>
<dbReference type="AlphaFoldDB" id="A0A9W8YDL7"/>
<evidence type="ECO:0000256" key="1">
    <source>
        <dbReference type="SAM" id="MobiDB-lite"/>
    </source>
</evidence>
<dbReference type="OrthoDB" id="3683032at2759"/>
<dbReference type="EMBL" id="JAPEUY010000003">
    <property type="protein sequence ID" value="KAJ4374864.1"/>
    <property type="molecule type" value="Genomic_DNA"/>
</dbReference>